<proteinExistence type="predicted"/>
<dbReference type="Proteomes" id="UP000475862">
    <property type="component" value="Unassembled WGS sequence"/>
</dbReference>
<dbReference type="AlphaFoldDB" id="A0A6G0TFQ4"/>
<feature type="transmembrane region" description="Helical" evidence="1">
    <location>
        <begin position="44"/>
        <end position="62"/>
    </location>
</feature>
<evidence type="ECO:0000313" key="2">
    <source>
        <dbReference type="EMBL" id="KAE9532129.1"/>
    </source>
</evidence>
<keyword evidence="1" id="KW-1133">Transmembrane helix</keyword>
<comment type="caution">
    <text evidence="2">The sequence shown here is derived from an EMBL/GenBank/DDBJ whole genome shotgun (WGS) entry which is preliminary data.</text>
</comment>
<organism evidence="2 3">
    <name type="scientific">Aphis glycines</name>
    <name type="common">Soybean aphid</name>
    <dbReference type="NCBI Taxonomy" id="307491"/>
    <lineage>
        <taxon>Eukaryota</taxon>
        <taxon>Metazoa</taxon>
        <taxon>Ecdysozoa</taxon>
        <taxon>Arthropoda</taxon>
        <taxon>Hexapoda</taxon>
        <taxon>Insecta</taxon>
        <taxon>Pterygota</taxon>
        <taxon>Neoptera</taxon>
        <taxon>Paraneoptera</taxon>
        <taxon>Hemiptera</taxon>
        <taxon>Sternorrhyncha</taxon>
        <taxon>Aphidomorpha</taxon>
        <taxon>Aphidoidea</taxon>
        <taxon>Aphididae</taxon>
        <taxon>Aphidini</taxon>
        <taxon>Aphis</taxon>
        <taxon>Aphis</taxon>
    </lineage>
</organism>
<feature type="transmembrane region" description="Helical" evidence="1">
    <location>
        <begin position="139"/>
        <end position="160"/>
    </location>
</feature>
<evidence type="ECO:0000256" key="1">
    <source>
        <dbReference type="SAM" id="Phobius"/>
    </source>
</evidence>
<reference evidence="2 3" key="1">
    <citation type="submission" date="2019-08" db="EMBL/GenBank/DDBJ databases">
        <title>The genome of the soybean aphid Biotype 1, its phylome, world population structure and adaptation to the North American continent.</title>
        <authorList>
            <person name="Giordano R."/>
            <person name="Donthu R.K."/>
            <person name="Hernandez A.G."/>
            <person name="Wright C.L."/>
            <person name="Zimin A.V."/>
        </authorList>
    </citation>
    <scope>NUCLEOTIDE SEQUENCE [LARGE SCALE GENOMIC DNA]</scope>
    <source>
        <tissue evidence="2">Whole aphids</tissue>
    </source>
</reference>
<protein>
    <submittedName>
        <fullName evidence="2">Uncharacterized protein</fullName>
    </submittedName>
</protein>
<keyword evidence="1" id="KW-0812">Transmembrane</keyword>
<gene>
    <name evidence="2" type="ORF">AGLY_010331</name>
</gene>
<keyword evidence="3" id="KW-1185">Reference proteome</keyword>
<sequence>MSKSKKFARLKNNTQFSISFPSSNYKENWTYRYRKNFKLLEFSIFLRIFFFEVSLKFFILLACSDSHTIPNVQQSGIHLPAFFHYLFFTTMLSTHSLLHLKKKSRILNNTVCNGLIELRSQIKVKICPKINNYKLVRCGFLFVYYAIFLLIFGHAFFHIFNFTIKQPQTSIIYAVNKLKGYIPAVVKELITTYNTARIVLKQPSSSKSLLENSNCLLILILYSHSERNDVLFLVSGVERYEDTLQNNDIHYQTKKNNKQFEIET</sequence>
<evidence type="ECO:0000313" key="3">
    <source>
        <dbReference type="Proteomes" id="UP000475862"/>
    </source>
</evidence>
<feature type="transmembrane region" description="Helical" evidence="1">
    <location>
        <begin position="82"/>
        <end position="100"/>
    </location>
</feature>
<name>A0A6G0TFQ4_APHGL</name>
<keyword evidence="1" id="KW-0472">Membrane</keyword>
<dbReference type="EMBL" id="VYZN01000040">
    <property type="protein sequence ID" value="KAE9532129.1"/>
    <property type="molecule type" value="Genomic_DNA"/>
</dbReference>
<accession>A0A6G0TFQ4</accession>